<sequence length="386" mass="44176">MSRRQRKSYASWHDFSYRRYVADEEPGEYGFNYLPDQQYNEYWFAYCRLHLATSFNLWLGNEYPFPILSSKNKALSRMQAKLANSSVNLAQAMAERKQTIDLFAKKVHQLSQLALDIRHGHLGLAVRRVRDWTGLNPPKGSKLRLPNLQDIKASSKNLSNYWLEYQYGWRPLLSDIYGSCEALANAYYLKKPLEITGSATSNEVRYNWETQSGSFGLSGGAAWHLKSNHSYSENSRYTLRVLEDEPLLQAMASTGLTNPALLAWELLPYSFVIDWFLPVGNWLQQQEYARGFKFVTGTFSRRRTGNAVSVMSATRGSLSPAFDLRLKGLGVTVKLDEKIREVLGNWPYSEFPTFKPQLGIERVTSGIALLTQTFFGEKHPRKPPLI</sequence>
<keyword evidence="2" id="KW-0945">Host-virus interaction</keyword>
<keyword evidence="9" id="KW-1185">Reference proteome</keyword>
<evidence type="ECO:0000313" key="9">
    <source>
        <dbReference type="Proteomes" id="UP000676808"/>
    </source>
</evidence>
<evidence type="ECO:0000256" key="4">
    <source>
        <dbReference type="ARBA" id="ARBA00022844"/>
    </source>
</evidence>
<comment type="similarity">
    <text evidence="7">Belongs to the Leviviricetes maturation protein family.</text>
</comment>
<evidence type="ECO:0000256" key="3">
    <source>
        <dbReference type="ARBA" id="ARBA00022804"/>
    </source>
</evidence>
<keyword evidence="5" id="KW-1175">Viral attachment to host cell pilus</keyword>
<keyword evidence="6" id="KW-1160">Virus entry into host cell</keyword>
<dbReference type="Proteomes" id="UP000676808">
    <property type="component" value="Segment"/>
</dbReference>
<dbReference type="GO" id="GO:0044423">
    <property type="term" value="C:virion component"/>
    <property type="evidence" value="ECO:0007669"/>
    <property type="project" value="UniProtKB-KW"/>
</dbReference>
<evidence type="ECO:0000256" key="7">
    <source>
        <dbReference type="ARBA" id="ARBA00035110"/>
    </source>
</evidence>
<comment type="subcellular location">
    <subcellularLocation>
        <location evidence="1">Virion</location>
    </subcellularLocation>
</comment>
<name>A0A8S5KYR1_9VIRU</name>
<protein>
    <submittedName>
        <fullName evidence="8">Maturation protein</fullName>
    </submittedName>
</protein>
<dbReference type="GeneID" id="80398365"/>
<dbReference type="GO" id="GO:0039666">
    <property type="term" value="P:virion attachment to host cell pilus"/>
    <property type="evidence" value="ECO:0007669"/>
    <property type="project" value="UniProtKB-KW"/>
</dbReference>
<accession>A0A8S5KYR1</accession>
<organism evidence="8 9">
    <name type="scientific">ssRNA phage Gephyllon.1_14</name>
    <dbReference type="NCBI Taxonomy" id="2786113"/>
    <lineage>
        <taxon>Viruses</taxon>
        <taxon>Riboviria</taxon>
        <taxon>Orthornavirae</taxon>
        <taxon>Lenarviricota</taxon>
        <taxon>Leviviricetes</taxon>
        <taxon>Norzivirales</taxon>
        <taxon>Fiersviridae</taxon>
        <taxon>Gorodievirus</taxon>
        <taxon>Gorodievirus telluradaptatum</taxon>
    </lineage>
</organism>
<reference evidence="8" key="1">
    <citation type="submission" date="2020-09" db="EMBL/GenBank/DDBJ databases">
        <title>Leviviricetes taxonomy.</title>
        <authorList>
            <person name="Stockdale S.R."/>
            <person name="Callanan J."/>
            <person name="Adriaenssens E.M."/>
            <person name="Kuhn J.H."/>
            <person name="Rumnieks J."/>
            <person name="Shkoporov A."/>
            <person name="Draper L.A."/>
            <person name="Ross P."/>
            <person name="Hill C."/>
        </authorList>
    </citation>
    <scope>NUCLEOTIDE SEQUENCE</scope>
</reference>
<gene>
    <name evidence="8" type="primary">Gephyllon.1_14_1</name>
</gene>
<evidence type="ECO:0000313" key="8">
    <source>
        <dbReference type="EMBL" id="DAD50010.1"/>
    </source>
</evidence>
<keyword evidence="4" id="KW-0946">Virion</keyword>
<dbReference type="InterPro" id="IPR005563">
    <property type="entry name" value="A_protein"/>
</dbReference>
<evidence type="ECO:0000256" key="6">
    <source>
        <dbReference type="ARBA" id="ARBA00023296"/>
    </source>
</evidence>
<evidence type="ECO:0000256" key="1">
    <source>
        <dbReference type="ARBA" id="ARBA00004328"/>
    </source>
</evidence>
<evidence type="ECO:0000256" key="2">
    <source>
        <dbReference type="ARBA" id="ARBA00022581"/>
    </source>
</evidence>
<keyword evidence="3" id="KW-1161">Viral attachment to host cell</keyword>
<dbReference type="RefSeq" id="YP_010769367.1">
    <property type="nucleotide sequence ID" value="NC_073953.1"/>
</dbReference>
<dbReference type="EMBL" id="BK013405">
    <property type="protein sequence ID" value="DAD50010.1"/>
    <property type="molecule type" value="Genomic_RNA"/>
</dbReference>
<proteinExistence type="inferred from homology"/>
<evidence type="ECO:0000256" key="5">
    <source>
        <dbReference type="ARBA" id="ARBA00023104"/>
    </source>
</evidence>
<dbReference type="KEGG" id="vg:80398365"/>
<dbReference type="Pfam" id="PF03863">
    <property type="entry name" value="Phage_mat-A"/>
    <property type="match status" value="1"/>
</dbReference>